<sequence length="165" mass="18528">MSLINFGFGQNRKERDYGYYESLNLGIGYNYSFGDHNERDFHLLDIGINKASYGGLHGGGFQYGIGTEIGLNTEKFIIGPKIGGVMNLMGIAIGTELVTYTDFDNWTLRFVPFIGIGGEKGRLTINPHIILTNKKFRPINEGLLNFTYNLNLKRKKIEKTAPNKV</sequence>
<gene>
    <name evidence="1" type="ORF">HHX25_11165</name>
</gene>
<name>A0ABX1RWX8_9FLAO</name>
<protein>
    <recommendedName>
        <fullName evidence="3">Secreted protein</fullName>
    </recommendedName>
</protein>
<proteinExistence type="predicted"/>
<evidence type="ECO:0000313" key="2">
    <source>
        <dbReference type="Proteomes" id="UP000746690"/>
    </source>
</evidence>
<keyword evidence="2" id="KW-1185">Reference proteome</keyword>
<comment type="caution">
    <text evidence="1">The sequence shown here is derived from an EMBL/GenBank/DDBJ whole genome shotgun (WGS) entry which is preliminary data.</text>
</comment>
<organism evidence="1 2">
    <name type="scientific">Flavivirga algicola</name>
    <dbReference type="NCBI Taxonomy" id="2729136"/>
    <lineage>
        <taxon>Bacteria</taxon>
        <taxon>Pseudomonadati</taxon>
        <taxon>Bacteroidota</taxon>
        <taxon>Flavobacteriia</taxon>
        <taxon>Flavobacteriales</taxon>
        <taxon>Flavobacteriaceae</taxon>
        <taxon>Flavivirga</taxon>
    </lineage>
</organism>
<evidence type="ECO:0000313" key="1">
    <source>
        <dbReference type="EMBL" id="NMH88064.1"/>
    </source>
</evidence>
<dbReference type="Proteomes" id="UP000746690">
    <property type="component" value="Unassembled WGS sequence"/>
</dbReference>
<reference evidence="1 2" key="1">
    <citation type="submission" date="2020-04" db="EMBL/GenBank/DDBJ databases">
        <title>A Flavivirga sp. nov.</title>
        <authorList>
            <person name="Sun X."/>
        </authorList>
    </citation>
    <scope>NUCLEOTIDE SEQUENCE [LARGE SCALE GENOMIC DNA]</scope>
    <source>
        <strain evidence="1 2">Y03</strain>
    </source>
</reference>
<dbReference type="EMBL" id="JABBHF010000006">
    <property type="protein sequence ID" value="NMH88064.1"/>
    <property type="molecule type" value="Genomic_DNA"/>
</dbReference>
<accession>A0ABX1RWX8</accession>
<evidence type="ECO:0008006" key="3">
    <source>
        <dbReference type="Google" id="ProtNLM"/>
    </source>
</evidence>